<sequence length="926" mass="105816">MSSISFQLDYLQRQVYHYDDHEVFDEMSVNKFLKKQCTVVEYYNVFNSSFSDKGFDERYLIDLFIFGLQPEIEKVVRLFKPNTLHDAYNWAMLQENVLKHNQSKEDEKENSDSGISVVGNDSGRKEQREDVGNDIVGDEVMKSSNANEVIEVTIGLMGTRLMGCNETLKNRNNPTVFHYKDSKEVDGKTFIGNGSNLDKIQEAQMGAPCLEDYVLGFDKVPDEVGKSSLLEVNESSKMDVNGAVSCKEDGKYHGNEPSGAIDDGIGLKDLVEFSKEGDANEKMTSIDSGKVEDNELEDSHDATDDDHAIMDLGRRLTEREFTIPETWNMGCGRNDNHLLGKFYEILYDEGQEVVNKRGNFLAYGQHVQKSLMECNAGNQETRLWGEQHTLASFAKYIWKWPRRKKASSHANFKFMNRLWKFDLWEWRKRICGAKCELKYKKRNFDICKWPKRKKIVGIKCRFRHGEWEFGVWKWPNRKKKRASCYVAVKSTELSVLDSRQKEAEVMGNVIKCFGKEIATENTRMGYNFILEFASHDNLADVIKEFNGKGLMEIGAKFGQKPLADMRVFDKVLSEHKQFSNGDKLSNNDLGKYVGWRGVGYENDTDSKNLLNEGKSFMGDRLGKKDCLCISSTDMQIYHALFWDADSNGDKGSDPEWILCWGEKQLDFWNVWAKKRLFRYIGCCFWGVWEIVQGVVLIDVYELITLKEEFDEANLIPCYGFGDATTHDQHVFSFYPKDRSCNGFEDVMGRYREIVPQVTLAGPTSFAPVIEQAMTIVEKSGDQYHVLLIIVDGQVGNGTIHGKSIQEKKTVDAIDQASKLPLSIVLVGVGERPWDMMKKFDDNISQREFNNFQFVNFTEIMSKNVPLNRKEAEFALTALMEIPSQYKATIELQLLGSRRGNLPQRAARPPPIRGPSSCSSSKIITFG</sequence>
<feature type="compositionally biased region" description="Polar residues" evidence="1">
    <location>
        <begin position="915"/>
        <end position="926"/>
    </location>
</feature>
<organism evidence="3 4">
    <name type="scientific">Artemisia annua</name>
    <name type="common">Sweet wormwood</name>
    <dbReference type="NCBI Taxonomy" id="35608"/>
    <lineage>
        <taxon>Eukaryota</taxon>
        <taxon>Viridiplantae</taxon>
        <taxon>Streptophyta</taxon>
        <taxon>Embryophyta</taxon>
        <taxon>Tracheophyta</taxon>
        <taxon>Spermatophyta</taxon>
        <taxon>Magnoliopsida</taxon>
        <taxon>eudicotyledons</taxon>
        <taxon>Gunneridae</taxon>
        <taxon>Pentapetalae</taxon>
        <taxon>asterids</taxon>
        <taxon>campanulids</taxon>
        <taxon>Asterales</taxon>
        <taxon>Asteraceae</taxon>
        <taxon>Asteroideae</taxon>
        <taxon>Anthemideae</taxon>
        <taxon>Artemisiinae</taxon>
        <taxon>Artemisia</taxon>
    </lineage>
</organism>
<gene>
    <name evidence="3" type="ORF">CTI12_AA554890</name>
</gene>
<feature type="region of interest" description="Disordered" evidence="1">
    <location>
        <begin position="101"/>
        <end position="132"/>
    </location>
</feature>
<dbReference type="AlphaFoldDB" id="A0A2U1KX44"/>
<protein>
    <submittedName>
        <fullName evidence="3">Copine (Calcium-dependent phospholipid-binding protein) family</fullName>
    </submittedName>
</protein>
<evidence type="ECO:0000313" key="4">
    <source>
        <dbReference type="Proteomes" id="UP000245207"/>
    </source>
</evidence>
<comment type="caution">
    <text evidence="3">The sequence shown here is derived from an EMBL/GenBank/DDBJ whole genome shotgun (WGS) entry which is preliminary data.</text>
</comment>
<dbReference type="SUPFAM" id="SSF53300">
    <property type="entry name" value="vWA-like"/>
    <property type="match status" value="1"/>
</dbReference>
<feature type="region of interest" description="Disordered" evidence="1">
    <location>
        <begin position="278"/>
        <end position="306"/>
    </location>
</feature>
<dbReference type="PANTHER" id="PTHR45751:SF50">
    <property type="entry name" value="COPINE (CALCIUM-DEPENDENT PHOSPHOLIPID-BINDING PROTEIN) FAMILY-RELATED"/>
    <property type="match status" value="1"/>
</dbReference>
<dbReference type="Pfam" id="PF07002">
    <property type="entry name" value="Copine"/>
    <property type="match status" value="1"/>
</dbReference>
<dbReference type="Proteomes" id="UP000245207">
    <property type="component" value="Unassembled WGS sequence"/>
</dbReference>
<dbReference type="InterPro" id="IPR010734">
    <property type="entry name" value="Copine_C"/>
</dbReference>
<keyword evidence="4" id="KW-1185">Reference proteome</keyword>
<evidence type="ECO:0000313" key="3">
    <source>
        <dbReference type="EMBL" id="PWA41300.1"/>
    </source>
</evidence>
<dbReference type="PANTHER" id="PTHR45751">
    <property type="entry name" value="COPINE FAMILY PROTEIN 1"/>
    <property type="match status" value="1"/>
</dbReference>
<feature type="compositionally biased region" description="Basic and acidic residues" evidence="1">
    <location>
        <begin position="289"/>
        <end position="306"/>
    </location>
</feature>
<dbReference type="InterPro" id="IPR052079">
    <property type="entry name" value="E3_ligase/Copine_domain"/>
</dbReference>
<name>A0A2U1KX44_ARTAN</name>
<evidence type="ECO:0000256" key="1">
    <source>
        <dbReference type="SAM" id="MobiDB-lite"/>
    </source>
</evidence>
<accession>A0A2U1KX44</accession>
<evidence type="ECO:0000259" key="2">
    <source>
        <dbReference type="Pfam" id="PF07002"/>
    </source>
</evidence>
<dbReference type="EMBL" id="PKPP01013173">
    <property type="protein sequence ID" value="PWA41300.1"/>
    <property type="molecule type" value="Genomic_DNA"/>
</dbReference>
<feature type="compositionally biased region" description="Basic and acidic residues" evidence="1">
    <location>
        <begin position="122"/>
        <end position="131"/>
    </location>
</feature>
<feature type="compositionally biased region" description="Basic and acidic residues" evidence="1">
    <location>
        <begin position="102"/>
        <end position="111"/>
    </location>
</feature>
<dbReference type="OrthoDB" id="5855668at2759"/>
<dbReference type="GO" id="GO:0005634">
    <property type="term" value="C:nucleus"/>
    <property type="evidence" value="ECO:0007669"/>
    <property type="project" value="TreeGrafter"/>
</dbReference>
<proteinExistence type="predicted"/>
<feature type="region of interest" description="Disordered" evidence="1">
    <location>
        <begin position="900"/>
        <end position="926"/>
    </location>
</feature>
<reference evidence="3 4" key="1">
    <citation type="journal article" date="2018" name="Mol. Plant">
        <title>The genome of Artemisia annua provides insight into the evolution of Asteraceae family and artemisinin biosynthesis.</title>
        <authorList>
            <person name="Shen Q."/>
            <person name="Zhang L."/>
            <person name="Liao Z."/>
            <person name="Wang S."/>
            <person name="Yan T."/>
            <person name="Shi P."/>
            <person name="Liu M."/>
            <person name="Fu X."/>
            <person name="Pan Q."/>
            <person name="Wang Y."/>
            <person name="Lv Z."/>
            <person name="Lu X."/>
            <person name="Zhang F."/>
            <person name="Jiang W."/>
            <person name="Ma Y."/>
            <person name="Chen M."/>
            <person name="Hao X."/>
            <person name="Li L."/>
            <person name="Tang Y."/>
            <person name="Lv G."/>
            <person name="Zhou Y."/>
            <person name="Sun X."/>
            <person name="Brodelius P.E."/>
            <person name="Rose J.K.C."/>
            <person name="Tang K."/>
        </authorList>
    </citation>
    <scope>NUCLEOTIDE SEQUENCE [LARGE SCALE GENOMIC DNA]</scope>
    <source>
        <strain evidence="4">cv. Huhao1</strain>
        <tissue evidence="3">Leaf</tissue>
    </source>
</reference>
<dbReference type="GO" id="GO:0004842">
    <property type="term" value="F:ubiquitin-protein transferase activity"/>
    <property type="evidence" value="ECO:0007669"/>
    <property type="project" value="TreeGrafter"/>
</dbReference>
<feature type="domain" description="Copine C-terminal" evidence="2">
    <location>
        <begin position="705"/>
        <end position="895"/>
    </location>
</feature>
<dbReference type="STRING" id="35608.A0A2U1KX44"/>
<dbReference type="GO" id="GO:0016567">
    <property type="term" value="P:protein ubiquitination"/>
    <property type="evidence" value="ECO:0007669"/>
    <property type="project" value="TreeGrafter"/>
</dbReference>
<dbReference type="InterPro" id="IPR036465">
    <property type="entry name" value="vWFA_dom_sf"/>
</dbReference>